<dbReference type="Proteomes" id="UP000015547">
    <property type="component" value="Segment"/>
</dbReference>
<dbReference type="GeneID" id="16359168"/>
<dbReference type="KEGG" id="vg:16359168"/>
<reference evidence="2 3" key="1">
    <citation type="journal article" date="2013" name="J. Bacteriol.">
        <title>Identification of a Ligand on the Wip1 Bacteriophage Highly Specific for a Receptor on Bacillus anthracis.</title>
        <authorList>
            <person name="Kan S."/>
            <person name="Fornelos N."/>
            <person name="Schuch R."/>
            <person name="Fischetti V.A."/>
        </authorList>
    </citation>
    <scope>NUCLEOTIDE SEQUENCE [LARGE SCALE GENOMIC DNA]</scope>
</reference>
<name>S5XZY9_9VIRU</name>
<keyword evidence="1" id="KW-0175">Coiled coil</keyword>
<accession>S5XZY9</accession>
<evidence type="ECO:0000313" key="2">
    <source>
        <dbReference type="EMBL" id="AGT13364.1"/>
    </source>
</evidence>
<protein>
    <submittedName>
        <fullName evidence="2">Uncharacterized protein</fullName>
    </submittedName>
</protein>
<evidence type="ECO:0000256" key="1">
    <source>
        <dbReference type="SAM" id="Coils"/>
    </source>
</evidence>
<dbReference type="EMBL" id="KF188458">
    <property type="protein sequence ID" value="AGT13364.1"/>
    <property type="molecule type" value="Genomic_DNA"/>
</dbReference>
<organism evidence="2 3">
    <name type="scientific">Bacillus phage Wip1</name>
    <dbReference type="NCBI Taxonomy" id="663237"/>
    <lineage>
        <taxon>Viruses</taxon>
        <taxon>Varidnaviria</taxon>
        <taxon>Bamfordvirae</taxon>
        <taxon>Preplasmiviricota</taxon>
        <taxon>Prepoliviricotina</taxon>
        <taxon>Tectiliviricetes</taxon>
        <taxon>Kalamavirales</taxon>
        <taxon>Tectiviridae</taxon>
        <taxon>Betatectivirus</taxon>
        <taxon>Betatectivirus Wip1</taxon>
    </lineage>
</organism>
<evidence type="ECO:0000313" key="3">
    <source>
        <dbReference type="Proteomes" id="UP000015547"/>
    </source>
</evidence>
<keyword evidence="3" id="KW-1185">Reference proteome</keyword>
<sequence length="67" mass="7895">MFKSVSKIYRDSLKQNIKLNDENAELREQNILLKRKLAKSESLLYQLQNDRSVTNGLIKSSRRKTEI</sequence>
<dbReference type="RefSeq" id="YP_008433303.1">
    <property type="nucleotide sequence ID" value="NC_022094.1"/>
</dbReference>
<dbReference type="OrthoDB" id="41191at10239"/>
<proteinExistence type="predicted"/>
<feature type="coiled-coil region" evidence="1">
    <location>
        <begin position="9"/>
        <end position="43"/>
    </location>
</feature>